<dbReference type="PANTHER" id="PTHR43818">
    <property type="entry name" value="BCDNA.GH03377"/>
    <property type="match status" value="1"/>
</dbReference>
<name>A0A4Y9YQW8_9AGAM</name>
<keyword evidence="1" id="KW-0560">Oxidoreductase</keyword>
<dbReference type="EMBL" id="SEOQ01000382">
    <property type="protein sequence ID" value="TFY64173.1"/>
    <property type="molecule type" value="Genomic_DNA"/>
</dbReference>
<evidence type="ECO:0000256" key="1">
    <source>
        <dbReference type="ARBA" id="ARBA00023002"/>
    </source>
</evidence>
<dbReference type="Pfam" id="PF01408">
    <property type="entry name" value="GFO_IDH_MocA"/>
    <property type="match status" value="1"/>
</dbReference>
<accession>A0A4Y9YQW8</accession>
<dbReference type="InterPro" id="IPR036291">
    <property type="entry name" value="NAD(P)-bd_dom_sf"/>
</dbReference>
<feature type="domain" description="Gal80p-like C-terminal" evidence="3">
    <location>
        <begin position="141"/>
        <end position="298"/>
    </location>
</feature>
<dbReference type="InterPro" id="IPR050463">
    <property type="entry name" value="Gfo/Idh/MocA_oxidrdct_glycsds"/>
</dbReference>
<dbReference type="SUPFAM" id="SSF51735">
    <property type="entry name" value="NAD(P)-binding Rossmann-fold domains"/>
    <property type="match status" value="1"/>
</dbReference>
<organism evidence="4 5">
    <name type="scientific">Dentipellis fragilis</name>
    <dbReference type="NCBI Taxonomy" id="205917"/>
    <lineage>
        <taxon>Eukaryota</taxon>
        <taxon>Fungi</taxon>
        <taxon>Dikarya</taxon>
        <taxon>Basidiomycota</taxon>
        <taxon>Agaricomycotina</taxon>
        <taxon>Agaricomycetes</taxon>
        <taxon>Russulales</taxon>
        <taxon>Hericiaceae</taxon>
        <taxon>Dentipellis</taxon>
    </lineage>
</organism>
<dbReference type="Proteomes" id="UP000298327">
    <property type="component" value="Unassembled WGS sequence"/>
</dbReference>
<comment type="caution">
    <text evidence="4">The sequence shown here is derived from an EMBL/GenBank/DDBJ whole genome shotgun (WGS) entry which is preliminary data.</text>
</comment>
<dbReference type="Gene3D" id="3.30.360.10">
    <property type="entry name" value="Dihydrodipicolinate Reductase, domain 2"/>
    <property type="match status" value="1"/>
</dbReference>
<gene>
    <name evidence="4" type="ORF">EVG20_g6038</name>
</gene>
<dbReference type="GO" id="GO:0000166">
    <property type="term" value="F:nucleotide binding"/>
    <property type="evidence" value="ECO:0007669"/>
    <property type="project" value="InterPro"/>
</dbReference>
<protein>
    <submittedName>
        <fullName evidence="4">Uncharacterized protein</fullName>
    </submittedName>
</protein>
<proteinExistence type="predicted"/>
<dbReference type="Pfam" id="PF22685">
    <property type="entry name" value="Gal80p_C-like"/>
    <property type="match status" value="1"/>
</dbReference>
<dbReference type="OrthoDB" id="64915at2759"/>
<dbReference type="Gene3D" id="3.40.50.720">
    <property type="entry name" value="NAD(P)-binding Rossmann-like Domain"/>
    <property type="match status" value="1"/>
</dbReference>
<sequence length="378" mass="40680">MAPIKLGFVGLSSTGWAANALAPVLLQKPLSDEYSMVAVSTRSAESASASAEKYSKLAGSNVKAYHGSTEAIAEDPEVDLVAISVKTPDHKGAVLPAIEKRKDVFLEWPLGNGLQESIELAEVARRKGIRTFIGLQSWQSPAVNKVREWVSSGQIGRVLSVNWIGSKPAEVPYWVPFSNSRDLYALDPQNGATLLSIFVGHNLSAITYALGPLSSVTATSAQLFKETRLLGADGSPSGETRTVTGADQYSFSGILRDSGAILTASWRSGITTTKESDKHRPSLIWLIDGDEGHIRVESTSTTGGAFQIAGGHKVILNGKEVDVFEREDTLGNTGRAWQEFAKGEVGNYPNFDDAVTVYRQLDAIERSAKEGRRVETNV</sequence>
<dbReference type="SUPFAM" id="SSF55347">
    <property type="entry name" value="Glyceraldehyde-3-phosphate dehydrogenase-like, C-terminal domain"/>
    <property type="match status" value="1"/>
</dbReference>
<dbReference type="InterPro" id="IPR055080">
    <property type="entry name" value="Gal80p-like_C"/>
</dbReference>
<dbReference type="GO" id="GO:0016491">
    <property type="term" value="F:oxidoreductase activity"/>
    <property type="evidence" value="ECO:0007669"/>
    <property type="project" value="UniProtKB-KW"/>
</dbReference>
<evidence type="ECO:0000259" key="3">
    <source>
        <dbReference type="Pfam" id="PF22685"/>
    </source>
</evidence>
<dbReference type="AlphaFoldDB" id="A0A4Y9YQW8"/>
<feature type="domain" description="Gfo/Idh/MocA-like oxidoreductase N-terminal" evidence="2">
    <location>
        <begin position="5"/>
        <end position="133"/>
    </location>
</feature>
<keyword evidence="5" id="KW-1185">Reference proteome</keyword>
<evidence type="ECO:0000259" key="2">
    <source>
        <dbReference type="Pfam" id="PF01408"/>
    </source>
</evidence>
<evidence type="ECO:0000313" key="4">
    <source>
        <dbReference type="EMBL" id="TFY64173.1"/>
    </source>
</evidence>
<dbReference type="InterPro" id="IPR000683">
    <property type="entry name" value="Gfo/Idh/MocA-like_OxRdtase_N"/>
</dbReference>
<dbReference type="PANTHER" id="PTHR43818:SF11">
    <property type="entry name" value="BCDNA.GH03377"/>
    <property type="match status" value="1"/>
</dbReference>
<evidence type="ECO:0000313" key="5">
    <source>
        <dbReference type="Proteomes" id="UP000298327"/>
    </source>
</evidence>
<reference evidence="4 5" key="1">
    <citation type="submission" date="2019-02" db="EMBL/GenBank/DDBJ databases">
        <title>Genome sequencing of the rare red list fungi Dentipellis fragilis.</title>
        <authorList>
            <person name="Buettner E."/>
            <person name="Kellner H."/>
        </authorList>
    </citation>
    <scope>NUCLEOTIDE SEQUENCE [LARGE SCALE GENOMIC DNA]</scope>
    <source>
        <strain evidence="4 5">DSM 105465</strain>
    </source>
</reference>
<dbReference type="STRING" id="205917.A0A4Y9YQW8"/>